<proteinExistence type="predicted"/>
<dbReference type="WBParaSite" id="HCON_00130550-00001">
    <property type="protein sequence ID" value="HCON_00130550-00001"/>
    <property type="gene ID" value="HCON_00130550"/>
</dbReference>
<organism evidence="2 3">
    <name type="scientific">Haemonchus contortus</name>
    <name type="common">Barber pole worm</name>
    <dbReference type="NCBI Taxonomy" id="6289"/>
    <lineage>
        <taxon>Eukaryota</taxon>
        <taxon>Metazoa</taxon>
        <taxon>Ecdysozoa</taxon>
        <taxon>Nematoda</taxon>
        <taxon>Chromadorea</taxon>
        <taxon>Rhabditida</taxon>
        <taxon>Rhabditina</taxon>
        <taxon>Rhabditomorpha</taxon>
        <taxon>Strongyloidea</taxon>
        <taxon>Trichostrongylidae</taxon>
        <taxon>Haemonchus</taxon>
    </lineage>
</organism>
<feature type="region of interest" description="Disordered" evidence="1">
    <location>
        <begin position="1"/>
        <end position="27"/>
    </location>
</feature>
<dbReference type="Proteomes" id="UP000025227">
    <property type="component" value="Unplaced"/>
</dbReference>
<keyword evidence="2" id="KW-1185">Reference proteome</keyword>
<dbReference type="AlphaFoldDB" id="A0A7I4YQM2"/>
<name>A0A7I4YQM2_HAECO</name>
<sequence length="27" mass="2813">GNPNSCPEHGRTSTGSLQTIAFEPPSK</sequence>
<evidence type="ECO:0000313" key="2">
    <source>
        <dbReference type="Proteomes" id="UP000025227"/>
    </source>
</evidence>
<evidence type="ECO:0000256" key="1">
    <source>
        <dbReference type="SAM" id="MobiDB-lite"/>
    </source>
</evidence>
<protein>
    <submittedName>
        <fullName evidence="3">Envelope glycoprotein</fullName>
    </submittedName>
</protein>
<evidence type="ECO:0000313" key="3">
    <source>
        <dbReference type="WBParaSite" id="HCON_00130550-00001"/>
    </source>
</evidence>
<accession>A0A7I4YQM2</accession>
<reference evidence="3" key="1">
    <citation type="submission" date="2020-12" db="UniProtKB">
        <authorList>
            <consortium name="WormBaseParasite"/>
        </authorList>
    </citation>
    <scope>IDENTIFICATION</scope>
    <source>
        <strain evidence="3">MHco3</strain>
    </source>
</reference>